<comment type="caution">
    <text evidence="1">The sequence shown here is derived from an EMBL/GenBank/DDBJ whole genome shotgun (WGS) entry which is preliminary data.</text>
</comment>
<dbReference type="EMBL" id="LXQA010407128">
    <property type="protein sequence ID" value="MCI49811.1"/>
    <property type="molecule type" value="Genomic_DNA"/>
</dbReference>
<name>A0A392SLQ5_9FABA</name>
<feature type="non-terminal residue" evidence="1">
    <location>
        <position position="1"/>
    </location>
</feature>
<organism evidence="1 2">
    <name type="scientific">Trifolium medium</name>
    <dbReference type="NCBI Taxonomy" id="97028"/>
    <lineage>
        <taxon>Eukaryota</taxon>
        <taxon>Viridiplantae</taxon>
        <taxon>Streptophyta</taxon>
        <taxon>Embryophyta</taxon>
        <taxon>Tracheophyta</taxon>
        <taxon>Spermatophyta</taxon>
        <taxon>Magnoliopsida</taxon>
        <taxon>eudicotyledons</taxon>
        <taxon>Gunneridae</taxon>
        <taxon>Pentapetalae</taxon>
        <taxon>rosids</taxon>
        <taxon>fabids</taxon>
        <taxon>Fabales</taxon>
        <taxon>Fabaceae</taxon>
        <taxon>Papilionoideae</taxon>
        <taxon>50 kb inversion clade</taxon>
        <taxon>NPAAA clade</taxon>
        <taxon>Hologalegina</taxon>
        <taxon>IRL clade</taxon>
        <taxon>Trifolieae</taxon>
        <taxon>Trifolium</taxon>
    </lineage>
</organism>
<evidence type="ECO:0000313" key="2">
    <source>
        <dbReference type="Proteomes" id="UP000265520"/>
    </source>
</evidence>
<dbReference type="Proteomes" id="UP000265520">
    <property type="component" value="Unassembled WGS sequence"/>
</dbReference>
<protein>
    <submittedName>
        <fullName evidence="1">Uncharacterized protein</fullName>
    </submittedName>
</protein>
<evidence type="ECO:0000313" key="1">
    <source>
        <dbReference type="EMBL" id="MCI49811.1"/>
    </source>
</evidence>
<dbReference type="AlphaFoldDB" id="A0A392SLQ5"/>
<keyword evidence="2" id="KW-1185">Reference proteome</keyword>
<accession>A0A392SLQ5</accession>
<reference evidence="1 2" key="1">
    <citation type="journal article" date="2018" name="Front. Plant Sci.">
        <title>Red Clover (Trifolium pratense) and Zigzag Clover (T. medium) - A Picture of Genomic Similarities and Differences.</title>
        <authorList>
            <person name="Dluhosova J."/>
            <person name="Istvanek J."/>
            <person name="Nedelnik J."/>
            <person name="Repkova J."/>
        </authorList>
    </citation>
    <scope>NUCLEOTIDE SEQUENCE [LARGE SCALE GENOMIC DNA]</scope>
    <source>
        <strain evidence="2">cv. 10/8</strain>
        <tissue evidence="1">Leaf</tissue>
    </source>
</reference>
<sequence>YNEDVDCAAKNGKTEEVKYDDYDDYNDYDEEVKKVKQKKSKISKVTVAEAAEQIDVSYLEAFLGDISVGCLIWLM</sequence>
<proteinExistence type="predicted"/>